<feature type="compositionally biased region" description="Basic and acidic residues" evidence="1">
    <location>
        <begin position="146"/>
        <end position="170"/>
    </location>
</feature>
<gene>
    <name evidence="2" type="ORF">HMPREF0063_11145</name>
</gene>
<accession>E2SAT7</accession>
<dbReference type="STRING" id="585531.HMPREF0063_11145"/>
<evidence type="ECO:0000256" key="1">
    <source>
        <dbReference type="SAM" id="MobiDB-lite"/>
    </source>
</evidence>
<organism evidence="2 3">
    <name type="scientific">Aeromicrobium marinum DSM 15272</name>
    <dbReference type="NCBI Taxonomy" id="585531"/>
    <lineage>
        <taxon>Bacteria</taxon>
        <taxon>Bacillati</taxon>
        <taxon>Actinomycetota</taxon>
        <taxon>Actinomycetes</taxon>
        <taxon>Propionibacteriales</taxon>
        <taxon>Nocardioidaceae</taxon>
        <taxon>Aeromicrobium</taxon>
    </lineage>
</organism>
<name>E2SAT7_9ACTN</name>
<feature type="compositionally biased region" description="Basic and acidic residues" evidence="1">
    <location>
        <begin position="181"/>
        <end position="190"/>
    </location>
</feature>
<dbReference type="eggNOG" id="ENOG5033RUJ">
    <property type="taxonomic scope" value="Bacteria"/>
</dbReference>
<evidence type="ECO:0000313" key="3">
    <source>
        <dbReference type="Proteomes" id="UP000003111"/>
    </source>
</evidence>
<comment type="caution">
    <text evidence="2">The sequence shown here is derived from an EMBL/GenBank/DDBJ whole genome shotgun (WGS) entry which is preliminary data.</text>
</comment>
<feature type="compositionally biased region" description="Low complexity" evidence="1">
    <location>
        <begin position="134"/>
        <end position="145"/>
    </location>
</feature>
<dbReference type="EMBL" id="ACLF03000004">
    <property type="protein sequence ID" value="EFQ83483.1"/>
    <property type="molecule type" value="Genomic_DNA"/>
</dbReference>
<feature type="compositionally biased region" description="Basic and acidic residues" evidence="1">
    <location>
        <begin position="198"/>
        <end position="219"/>
    </location>
</feature>
<keyword evidence="3" id="KW-1185">Reference proteome</keyword>
<feature type="compositionally biased region" description="Low complexity" evidence="1">
    <location>
        <begin position="115"/>
        <end position="127"/>
    </location>
</feature>
<feature type="region of interest" description="Disordered" evidence="1">
    <location>
        <begin position="84"/>
        <end position="219"/>
    </location>
</feature>
<protein>
    <submittedName>
        <fullName evidence="2">Uncharacterized protein</fullName>
    </submittedName>
</protein>
<dbReference type="AlphaFoldDB" id="E2SAT7"/>
<dbReference type="Proteomes" id="UP000003111">
    <property type="component" value="Unassembled WGS sequence"/>
</dbReference>
<feature type="compositionally biased region" description="Basic and acidic residues" evidence="1">
    <location>
        <begin position="84"/>
        <end position="95"/>
    </location>
</feature>
<sequence length="219" mass="23706">MRTTMIRTIATIPYELARLPLRVADRGLSDRLPETSGPRVVLDRALGTADRLAGTLLGNDTIARRGADRLDRSDRVVSAARLEREAAARRDEARDVSSTGRRRASDQRTSAQEKAVAGLAEADAAEALGKREASTTAERTAATRKAVADQRAEDRASDAKKRKARADSAARARKKAARTKAASEVDDARSSEQAATEARADADRLDDLAASKKEDRRKD</sequence>
<proteinExistence type="predicted"/>
<evidence type="ECO:0000313" key="2">
    <source>
        <dbReference type="EMBL" id="EFQ83483.1"/>
    </source>
</evidence>
<reference evidence="2" key="1">
    <citation type="submission" date="2010-08" db="EMBL/GenBank/DDBJ databases">
        <authorList>
            <person name="Muzny D."/>
            <person name="Qin X."/>
            <person name="Buhay C."/>
            <person name="Dugan-Rocha S."/>
            <person name="Ding Y."/>
            <person name="Chen G."/>
            <person name="Hawes A."/>
            <person name="Holder M."/>
            <person name="Jhangiani S."/>
            <person name="Johnson A."/>
            <person name="Khan Z."/>
            <person name="Li Z."/>
            <person name="Liu W."/>
            <person name="Liu X."/>
            <person name="Perez L."/>
            <person name="Shen H."/>
            <person name="Wang Q."/>
            <person name="Watt J."/>
            <person name="Xi L."/>
            <person name="Xin Y."/>
            <person name="Zhou J."/>
            <person name="Deng J."/>
            <person name="Jiang H."/>
            <person name="Liu Y."/>
            <person name="Qu J."/>
            <person name="Song X.-Z."/>
            <person name="Zhang L."/>
            <person name="Villasana D."/>
            <person name="Johnson A."/>
            <person name="Liu J."/>
            <person name="Liyanage D."/>
            <person name="Lorensuhewa L."/>
            <person name="Robinson T."/>
            <person name="Song A."/>
            <person name="Song B.-B."/>
            <person name="Dinh H."/>
            <person name="Thornton R."/>
            <person name="Coyle M."/>
            <person name="Francisco L."/>
            <person name="Jackson L."/>
            <person name="Javaid M."/>
            <person name="Korchina V."/>
            <person name="Kovar C."/>
            <person name="Mata R."/>
            <person name="Mathew T."/>
            <person name="Ngo R."/>
            <person name="Nguyen L."/>
            <person name="Nguyen N."/>
            <person name="Okwuonu G."/>
            <person name="Ongeri F."/>
            <person name="Pham C."/>
            <person name="Simmons D."/>
            <person name="Wilczek-Boney K."/>
            <person name="Hale W."/>
            <person name="Jakkamsetti A."/>
            <person name="Pham P."/>
            <person name="Ruth R."/>
            <person name="San Lucas F."/>
            <person name="Warren J."/>
            <person name="Zhang J."/>
            <person name="Zhao Z."/>
            <person name="Zhou C."/>
            <person name="Zhu D."/>
            <person name="Lee S."/>
            <person name="Bess C."/>
            <person name="Blankenburg K."/>
            <person name="Forbes L."/>
            <person name="Fu Q."/>
            <person name="Gubbala S."/>
            <person name="Hirani K."/>
            <person name="Jayaseelan J.C."/>
            <person name="Lara F."/>
            <person name="Munidasa M."/>
            <person name="Palculict T."/>
            <person name="Patil S."/>
            <person name="Pu L.-L."/>
            <person name="Saada N."/>
            <person name="Tang L."/>
            <person name="Weissenberger G."/>
            <person name="Zhu Y."/>
            <person name="Hemphill L."/>
            <person name="Shang Y."/>
            <person name="Youmans B."/>
            <person name="Ayvaz T."/>
            <person name="Ross M."/>
            <person name="Santibanez J."/>
            <person name="Aqrawi P."/>
            <person name="Gross S."/>
            <person name="Joshi V."/>
            <person name="Fowler G."/>
            <person name="Nazareth L."/>
            <person name="Reid J."/>
            <person name="Worley K."/>
            <person name="Petrosino J."/>
            <person name="Highlander S."/>
            <person name="Gibbs R."/>
        </authorList>
    </citation>
    <scope>NUCLEOTIDE SEQUENCE [LARGE SCALE GENOMIC DNA]</scope>
    <source>
        <strain evidence="2">DSM 15272</strain>
    </source>
</reference>
<dbReference type="HOGENOM" id="CLU_109687_0_0_11"/>